<sequence length="78" mass="8785">NKTQQVKCCQDLLKLFQDHGEDFLGSNLLVQDKSWFYWDLAERRQVCAEPTGAGSRPPCEKDSEEDDGSDGVHLQAEA</sequence>
<feature type="non-terminal residue" evidence="2">
    <location>
        <position position="78"/>
    </location>
</feature>
<dbReference type="Proteomes" id="UP000595437">
    <property type="component" value="Chromosome 9"/>
</dbReference>
<protein>
    <submittedName>
        <fullName evidence="2">Uncharacterized protein</fullName>
    </submittedName>
</protein>
<keyword evidence="3" id="KW-1185">Reference proteome</keyword>
<evidence type="ECO:0000313" key="2">
    <source>
        <dbReference type="EMBL" id="QQP40450.1"/>
    </source>
</evidence>
<reference evidence="3" key="1">
    <citation type="submission" date="2021-01" db="EMBL/GenBank/DDBJ databases">
        <title>Caligus Genome Assembly.</title>
        <authorList>
            <person name="Gallardo-Escarate C."/>
        </authorList>
    </citation>
    <scope>NUCLEOTIDE SEQUENCE [LARGE SCALE GENOMIC DNA]</scope>
</reference>
<name>A0A7T8K0G6_CALRO</name>
<proteinExistence type="predicted"/>
<feature type="region of interest" description="Disordered" evidence="1">
    <location>
        <begin position="49"/>
        <end position="78"/>
    </location>
</feature>
<dbReference type="EMBL" id="CP045898">
    <property type="protein sequence ID" value="QQP40450.1"/>
    <property type="molecule type" value="Genomic_DNA"/>
</dbReference>
<feature type="non-terminal residue" evidence="2">
    <location>
        <position position="1"/>
    </location>
</feature>
<dbReference type="AlphaFoldDB" id="A0A7T8K0G6"/>
<gene>
    <name evidence="2" type="ORF">FKW44_014486</name>
</gene>
<evidence type="ECO:0000256" key="1">
    <source>
        <dbReference type="SAM" id="MobiDB-lite"/>
    </source>
</evidence>
<evidence type="ECO:0000313" key="3">
    <source>
        <dbReference type="Proteomes" id="UP000595437"/>
    </source>
</evidence>
<organism evidence="2 3">
    <name type="scientific">Caligus rogercresseyi</name>
    <name type="common">Sea louse</name>
    <dbReference type="NCBI Taxonomy" id="217165"/>
    <lineage>
        <taxon>Eukaryota</taxon>
        <taxon>Metazoa</taxon>
        <taxon>Ecdysozoa</taxon>
        <taxon>Arthropoda</taxon>
        <taxon>Crustacea</taxon>
        <taxon>Multicrustacea</taxon>
        <taxon>Hexanauplia</taxon>
        <taxon>Copepoda</taxon>
        <taxon>Siphonostomatoida</taxon>
        <taxon>Caligidae</taxon>
        <taxon>Caligus</taxon>
    </lineage>
</organism>
<accession>A0A7T8K0G6</accession>